<organism evidence="2 3">
    <name type="scientific">Asanoa ishikariensis</name>
    <dbReference type="NCBI Taxonomy" id="137265"/>
    <lineage>
        <taxon>Bacteria</taxon>
        <taxon>Bacillati</taxon>
        <taxon>Actinomycetota</taxon>
        <taxon>Actinomycetes</taxon>
        <taxon>Micromonosporales</taxon>
        <taxon>Micromonosporaceae</taxon>
        <taxon>Asanoa</taxon>
    </lineage>
</organism>
<feature type="signal peptide" evidence="1">
    <location>
        <begin position="1"/>
        <end position="19"/>
    </location>
</feature>
<evidence type="ECO:0000313" key="3">
    <source>
        <dbReference type="Proteomes" id="UP000199632"/>
    </source>
</evidence>
<feature type="chain" id="PRO_5038633349" description="Lipoprotein" evidence="1">
    <location>
        <begin position="20"/>
        <end position="158"/>
    </location>
</feature>
<sequence>MGRSLRVLCVALAAALGVACDSGDERAPLPPAQAAELATFVVDVFENDPAAASALMSHGPLVCVAEPFGADPAIVYAALFCVVREAGVAFDDSSGVSTVVAVHRASPVRVELPGDGAAHQPDIERIFPEDLRERAFEGYRDPRAAERELAARFAAQNR</sequence>
<evidence type="ECO:0000256" key="1">
    <source>
        <dbReference type="SAM" id="SignalP"/>
    </source>
</evidence>
<dbReference type="OrthoDB" id="3363596at2"/>
<evidence type="ECO:0008006" key="4">
    <source>
        <dbReference type="Google" id="ProtNLM"/>
    </source>
</evidence>
<accession>A0A1H3RVQ5</accession>
<dbReference type="AlphaFoldDB" id="A0A1H3RVQ5"/>
<proteinExistence type="predicted"/>
<reference evidence="3" key="1">
    <citation type="submission" date="2016-10" db="EMBL/GenBank/DDBJ databases">
        <authorList>
            <person name="Varghese N."/>
            <person name="Submissions S."/>
        </authorList>
    </citation>
    <scope>NUCLEOTIDE SEQUENCE [LARGE SCALE GENOMIC DNA]</scope>
    <source>
        <strain evidence="3">DSM 44718</strain>
    </source>
</reference>
<dbReference type="EMBL" id="FNQB01000002">
    <property type="protein sequence ID" value="SDZ29803.1"/>
    <property type="molecule type" value="Genomic_DNA"/>
</dbReference>
<keyword evidence="3" id="KW-1185">Reference proteome</keyword>
<dbReference type="RefSeq" id="WP_090795290.1">
    <property type="nucleotide sequence ID" value="NZ_BOND01000020.1"/>
</dbReference>
<dbReference type="PROSITE" id="PS51257">
    <property type="entry name" value="PROKAR_LIPOPROTEIN"/>
    <property type="match status" value="1"/>
</dbReference>
<gene>
    <name evidence="2" type="ORF">SAMN05421684_4279</name>
</gene>
<evidence type="ECO:0000313" key="2">
    <source>
        <dbReference type="EMBL" id="SDZ29803.1"/>
    </source>
</evidence>
<protein>
    <recommendedName>
        <fullName evidence="4">Lipoprotein</fullName>
    </recommendedName>
</protein>
<dbReference type="Proteomes" id="UP000199632">
    <property type="component" value="Unassembled WGS sequence"/>
</dbReference>
<name>A0A1H3RVQ5_9ACTN</name>
<keyword evidence="1" id="KW-0732">Signal</keyword>